<organism evidence="2 3">
    <name type="scientific">Araneus ventricosus</name>
    <name type="common">Orbweaver spider</name>
    <name type="synonym">Epeira ventricosa</name>
    <dbReference type="NCBI Taxonomy" id="182803"/>
    <lineage>
        <taxon>Eukaryota</taxon>
        <taxon>Metazoa</taxon>
        <taxon>Ecdysozoa</taxon>
        <taxon>Arthropoda</taxon>
        <taxon>Chelicerata</taxon>
        <taxon>Arachnida</taxon>
        <taxon>Araneae</taxon>
        <taxon>Araneomorphae</taxon>
        <taxon>Entelegynae</taxon>
        <taxon>Araneoidea</taxon>
        <taxon>Araneidae</taxon>
        <taxon>Araneus</taxon>
    </lineage>
</organism>
<keyword evidence="3" id="KW-1185">Reference proteome</keyword>
<evidence type="ECO:0000313" key="2">
    <source>
        <dbReference type="EMBL" id="GBN43262.1"/>
    </source>
</evidence>
<feature type="region of interest" description="Disordered" evidence="1">
    <location>
        <begin position="1"/>
        <end position="24"/>
    </location>
</feature>
<feature type="non-terminal residue" evidence="2">
    <location>
        <position position="1"/>
    </location>
</feature>
<comment type="caution">
    <text evidence="2">The sequence shown here is derived from an EMBL/GenBank/DDBJ whole genome shotgun (WGS) entry which is preliminary data.</text>
</comment>
<accession>A0A4Y2NWW0</accession>
<gene>
    <name evidence="2" type="ORF">AVEN_242265_1</name>
</gene>
<proteinExistence type="predicted"/>
<evidence type="ECO:0000313" key="3">
    <source>
        <dbReference type="Proteomes" id="UP000499080"/>
    </source>
</evidence>
<reference evidence="2 3" key="1">
    <citation type="journal article" date="2019" name="Sci. Rep.">
        <title>Orb-weaving spider Araneus ventricosus genome elucidates the spidroin gene catalogue.</title>
        <authorList>
            <person name="Kono N."/>
            <person name="Nakamura H."/>
            <person name="Ohtoshi R."/>
            <person name="Moran D.A.P."/>
            <person name="Shinohara A."/>
            <person name="Yoshida Y."/>
            <person name="Fujiwara M."/>
            <person name="Mori M."/>
            <person name="Tomita M."/>
            <person name="Arakawa K."/>
        </authorList>
    </citation>
    <scope>NUCLEOTIDE SEQUENCE [LARGE SCALE GENOMIC DNA]</scope>
</reference>
<name>A0A4Y2NWW0_ARAVE</name>
<evidence type="ECO:0000256" key="1">
    <source>
        <dbReference type="SAM" id="MobiDB-lite"/>
    </source>
</evidence>
<sequence>PIHDGSIVESGFEPSGPIAETLPPPPHYATENMEEIEHRLEALRAPCMGTWVRFACTEVHEMRQEQVI</sequence>
<dbReference type="Proteomes" id="UP000499080">
    <property type="component" value="Unassembled WGS sequence"/>
</dbReference>
<protein>
    <submittedName>
        <fullName evidence="2">Uncharacterized protein</fullName>
    </submittedName>
</protein>
<dbReference type="AlphaFoldDB" id="A0A4Y2NWW0"/>
<dbReference type="EMBL" id="BGPR01009946">
    <property type="protein sequence ID" value="GBN43262.1"/>
    <property type="molecule type" value="Genomic_DNA"/>
</dbReference>